<evidence type="ECO:0000256" key="6">
    <source>
        <dbReference type="ARBA" id="ARBA00015551"/>
    </source>
</evidence>
<comment type="function">
    <text evidence="17">E3 RING-finger protein, member of the UBC2/RAD6 epistasis group. Associates to the E2 ubiquitin conjugating enzyme UBC2/RAD6 to form the UBC2-RAD18 ubiquitin ligase complex involved in postreplicative repair (PRR) of damaged DNA.</text>
</comment>
<comment type="catalytic activity">
    <reaction evidence="1 17">
        <text>S-ubiquitinyl-[E2 ubiquitin-conjugating enzyme]-L-cysteine + [acceptor protein]-L-lysine = [E2 ubiquitin-conjugating enzyme]-L-cysteine + N(6)-ubiquitinyl-[acceptor protein]-L-lysine.</text>
        <dbReference type="EC" id="2.3.2.27"/>
    </reaction>
</comment>
<evidence type="ECO:0000256" key="16">
    <source>
        <dbReference type="PROSITE-ProRule" id="PRU00175"/>
    </source>
</evidence>
<organism evidence="21 22">
    <name type="scientific">Lachancea nothofagi CBS 11611</name>
    <dbReference type="NCBI Taxonomy" id="1266666"/>
    <lineage>
        <taxon>Eukaryota</taxon>
        <taxon>Fungi</taxon>
        <taxon>Dikarya</taxon>
        <taxon>Ascomycota</taxon>
        <taxon>Saccharomycotina</taxon>
        <taxon>Saccharomycetes</taxon>
        <taxon>Saccharomycetales</taxon>
        <taxon>Saccharomycetaceae</taxon>
        <taxon>Lachancea</taxon>
    </lineage>
</organism>
<dbReference type="Pfam" id="PF02037">
    <property type="entry name" value="SAP"/>
    <property type="match status" value="1"/>
</dbReference>
<dbReference type="SUPFAM" id="SSF57850">
    <property type="entry name" value="RING/U-box"/>
    <property type="match status" value="1"/>
</dbReference>
<dbReference type="InterPro" id="IPR003034">
    <property type="entry name" value="SAP_dom"/>
</dbReference>
<dbReference type="GO" id="GO:0008270">
    <property type="term" value="F:zinc ion binding"/>
    <property type="evidence" value="ECO:0007669"/>
    <property type="project" value="UniProtKB-KW"/>
</dbReference>
<dbReference type="Pfam" id="PF13923">
    <property type="entry name" value="zf-C3HC4_2"/>
    <property type="match status" value="1"/>
</dbReference>
<dbReference type="GO" id="GO:0003697">
    <property type="term" value="F:single-stranded DNA binding"/>
    <property type="evidence" value="ECO:0007669"/>
    <property type="project" value="UniProtKB-UniRule"/>
</dbReference>
<dbReference type="PROSITE" id="PS50089">
    <property type="entry name" value="ZF_RING_2"/>
    <property type="match status" value="1"/>
</dbReference>
<keyword evidence="13 17" id="KW-0238">DNA-binding</keyword>
<dbReference type="PROSITE" id="PS50800">
    <property type="entry name" value="SAP"/>
    <property type="match status" value="1"/>
</dbReference>
<dbReference type="GO" id="GO:0097505">
    <property type="term" value="C:Rad6-Rad18 complex"/>
    <property type="evidence" value="ECO:0007669"/>
    <property type="project" value="TreeGrafter"/>
</dbReference>
<keyword evidence="8 17" id="KW-0479">Metal-binding</keyword>
<evidence type="ECO:0000256" key="8">
    <source>
        <dbReference type="ARBA" id="ARBA00022723"/>
    </source>
</evidence>
<dbReference type="InterPro" id="IPR017907">
    <property type="entry name" value="Znf_RING_CS"/>
</dbReference>
<keyword evidence="22" id="KW-1185">Reference proteome</keyword>
<comment type="subcellular location">
    <subcellularLocation>
        <location evidence="2 17">Nucleus</location>
    </subcellularLocation>
</comment>
<evidence type="ECO:0000256" key="11">
    <source>
        <dbReference type="ARBA" id="ARBA00022786"/>
    </source>
</evidence>
<comment type="subunit">
    <text evidence="17">Interacts with E2 UBC2, forming a complex with ubiquitin ligase activity.</text>
</comment>
<evidence type="ECO:0000256" key="3">
    <source>
        <dbReference type="ARBA" id="ARBA00004906"/>
    </source>
</evidence>
<evidence type="ECO:0000256" key="13">
    <source>
        <dbReference type="ARBA" id="ARBA00023125"/>
    </source>
</evidence>
<dbReference type="EC" id="2.3.2.27" evidence="5 17"/>
<evidence type="ECO:0000256" key="4">
    <source>
        <dbReference type="ARBA" id="ARBA00009506"/>
    </source>
</evidence>
<evidence type="ECO:0000256" key="14">
    <source>
        <dbReference type="ARBA" id="ARBA00023204"/>
    </source>
</evidence>
<feature type="domain" description="RING-type" evidence="19">
    <location>
        <begin position="37"/>
        <end position="74"/>
    </location>
</feature>
<proteinExistence type="inferred from homology"/>
<dbReference type="InterPro" id="IPR001841">
    <property type="entry name" value="Znf_RING"/>
</dbReference>
<keyword evidence="9 17" id="KW-0227">DNA damage</keyword>
<feature type="compositionally biased region" description="Basic and acidic residues" evidence="18">
    <location>
        <begin position="149"/>
        <end position="160"/>
    </location>
</feature>
<dbReference type="GO" id="GO:0006513">
    <property type="term" value="P:protein monoubiquitination"/>
    <property type="evidence" value="ECO:0007669"/>
    <property type="project" value="InterPro"/>
</dbReference>
<dbReference type="OrthoDB" id="9049620at2759"/>
<evidence type="ECO:0000256" key="15">
    <source>
        <dbReference type="ARBA" id="ARBA00023242"/>
    </source>
</evidence>
<dbReference type="SMART" id="SM00734">
    <property type="entry name" value="ZnF_Rad18"/>
    <property type="match status" value="1"/>
</dbReference>
<evidence type="ECO:0000313" key="22">
    <source>
        <dbReference type="Proteomes" id="UP000189911"/>
    </source>
</evidence>
<evidence type="ECO:0000256" key="12">
    <source>
        <dbReference type="ARBA" id="ARBA00022833"/>
    </source>
</evidence>
<dbReference type="Gene3D" id="3.30.40.10">
    <property type="entry name" value="Zinc/RING finger domain, C3HC4 (zinc finger)"/>
    <property type="match status" value="1"/>
</dbReference>
<dbReference type="PROSITE" id="PS00518">
    <property type="entry name" value="ZF_RING_1"/>
    <property type="match status" value="1"/>
</dbReference>
<dbReference type="InterPro" id="IPR006642">
    <property type="entry name" value="Rad18_UBZ4"/>
</dbReference>
<comment type="similarity">
    <text evidence="4 17">Belongs to the RAD18 family.</text>
</comment>
<evidence type="ECO:0000256" key="17">
    <source>
        <dbReference type="RuleBase" id="RU368093"/>
    </source>
</evidence>
<evidence type="ECO:0000256" key="10">
    <source>
        <dbReference type="ARBA" id="ARBA00022771"/>
    </source>
</evidence>
<dbReference type="GO" id="GO:0006281">
    <property type="term" value="P:DNA repair"/>
    <property type="evidence" value="ECO:0007669"/>
    <property type="project" value="UniProtKB-KW"/>
</dbReference>
<sequence>MPRKAKLEEQISSVTDPRDFLRTQIPELSDVDTLLRCHICKGFLKTPVLTPCGHTFCSLCIREYLNRELKCPLCLAELRESMLKSEFMVSELVTSYASLRAKLLEFLDSSKNSRTVALTSDTSVIEIPEHHTKISNDDTNDDDDIQIIETRESRPSKRTSDLVLMSHKKSRKDSSKSGITSLFSKTKSPPSQQDLANCPICGKSYHVEHLQRIHLDECLTLGALDQPEPANSSSIAEKAPPTPEKSSAVVEPIAKRSIKPSVNVETTHYNRYIESAQKKNVTRLAKLNFSSMSLQQLKNKLSSLKLPTIGTRQQMMNRYNHYEMLWNSNFIDSINSVDERELRRRLASWEASHNGSEPIQRTSAISKFLNKNPTSVMEGFKTDRFDRKGWMRSHQKVFRRLMKEAKEGLKRSRKSRPENVSADEAKETYDSSLQHNESISSETNAVPSNQLLTKADTFATSSQSSTAL</sequence>
<evidence type="ECO:0000313" key="21">
    <source>
        <dbReference type="EMBL" id="SCU77954.1"/>
    </source>
</evidence>
<dbReference type="AlphaFoldDB" id="A0A1G4IMR2"/>
<name>A0A1G4IMR2_9SACH</name>
<reference evidence="22" key="1">
    <citation type="submission" date="2016-03" db="EMBL/GenBank/DDBJ databases">
        <authorList>
            <person name="Devillers Hugo."/>
        </authorList>
    </citation>
    <scope>NUCLEOTIDE SEQUENCE [LARGE SCALE GENOMIC DNA]</scope>
</reference>
<feature type="domain" description="SAP" evidence="20">
    <location>
        <begin position="289"/>
        <end position="323"/>
    </location>
</feature>
<dbReference type="GO" id="GO:0005634">
    <property type="term" value="C:nucleus"/>
    <property type="evidence" value="ECO:0007669"/>
    <property type="project" value="UniProtKB-SubCell"/>
</dbReference>
<feature type="region of interest" description="Disordered" evidence="18">
    <location>
        <begin position="227"/>
        <end position="248"/>
    </location>
</feature>
<dbReference type="InterPro" id="IPR004580">
    <property type="entry name" value="Rad18_fungi"/>
</dbReference>
<accession>A0A1G4IMR2</accession>
<feature type="region of interest" description="Disordered" evidence="18">
    <location>
        <begin position="149"/>
        <end position="194"/>
    </location>
</feature>
<evidence type="ECO:0000256" key="7">
    <source>
        <dbReference type="ARBA" id="ARBA00022679"/>
    </source>
</evidence>
<feature type="region of interest" description="Disordered" evidence="18">
    <location>
        <begin position="405"/>
        <end position="468"/>
    </location>
</feature>
<evidence type="ECO:0000256" key="9">
    <source>
        <dbReference type="ARBA" id="ARBA00022763"/>
    </source>
</evidence>
<feature type="compositionally biased region" description="Polar residues" evidence="18">
    <location>
        <begin position="178"/>
        <end position="194"/>
    </location>
</feature>
<dbReference type="Proteomes" id="UP000189911">
    <property type="component" value="Chromosome A"/>
</dbReference>
<protein>
    <recommendedName>
        <fullName evidence="6 17">Postreplication repair E3 ubiquitin-protein ligase RAD18</fullName>
        <ecNumber evidence="5 17">2.3.2.27</ecNumber>
    </recommendedName>
    <alternativeName>
        <fullName evidence="17">RING-type E3 ubiquitin transferase RAD18</fullName>
    </alternativeName>
</protein>
<keyword evidence="15 17" id="KW-0539">Nucleus</keyword>
<evidence type="ECO:0000256" key="5">
    <source>
        <dbReference type="ARBA" id="ARBA00012483"/>
    </source>
</evidence>
<dbReference type="InterPro" id="IPR013083">
    <property type="entry name" value="Znf_RING/FYVE/PHD"/>
</dbReference>
<dbReference type="EMBL" id="LT598449">
    <property type="protein sequence ID" value="SCU77954.1"/>
    <property type="molecule type" value="Genomic_DNA"/>
</dbReference>
<comment type="pathway">
    <text evidence="3 17">Protein modification; protein ubiquitination.</text>
</comment>
<dbReference type="SMART" id="SM00184">
    <property type="entry name" value="RING"/>
    <property type="match status" value="1"/>
</dbReference>
<dbReference type="InterPro" id="IPR039577">
    <property type="entry name" value="Rad18"/>
</dbReference>
<dbReference type="PANTHER" id="PTHR14134">
    <property type="entry name" value="E3 UBIQUITIN-PROTEIN LIGASE RAD18"/>
    <property type="match status" value="1"/>
</dbReference>
<evidence type="ECO:0000256" key="1">
    <source>
        <dbReference type="ARBA" id="ARBA00000900"/>
    </source>
</evidence>
<dbReference type="NCBIfam" id="TIGR00599">
    <property type="entry name" value="rad18"/>
    <property type="match status" value="1"/>
</dbReference>
<gene>
    <name evidence="21" type="ORF">LANO_0A01706G</name>
</gene>
<evidence type="ECO:0000256" key="18">
    <source>
        <dbReference type="SAM" id="MobiDB-lite"/>
    </source>
</evidence>
<dbReference type="GO" id="GO:0006301">
    <property type="term" value="P:DNA damage tolerance"/>
    <property type="evidence" value="ECO:0007669"/>
    <property type="project" value="InterPro"/>
</dbReference>
<dbReference type="SMART" id="SM00513">
    <property type="entry name" value="SAP"/>
    <property type="match status" value="1"/>
</dbReference>
<feature type="compositionally biased region" description="Polar residues" evidence="18">
    <location>
        <begin position="430"/>
        <end position="468"/>
    </location>
</feature>
<dbReference type="FunFam" id="3.30.40.10:FF:000172">
    <property type="entry name" value="E3 ubiquitin-protein ligase RAD18"/>
    <property type="match status" value="1"/>
</dbReference>
<dbReference type="UniPathway" id="UPA00143"/>
<evidence type="ECO:0000259" key="20">
    <source>
        <dbReference type="PROSITE" id="PS50800"/>
    </source>
</evidence>
<evidence type="ECO:0000256" key="2">
    <source>
        <dbReference type="ARBA" id="ARBA00004123"/>
    </source>
</evidence>
<keyword evidence="11 17" id="KW-0833">Ubl conjugation pathway</keyword>
<keyword evidence="7 17" id="KW-0808">Transferase</keyword>
<keyword evidence="10 16" id="KW-0863">Zinc-finger</keyword>
<dbReference type="GO" id="GO:0061630">
    <property type="term" value="F:ubiquitin protein ligase activity"/>
    <property type="evidence" value="ECO:0007669"/>
    <property type="project" value="UniProtKB-UniRule"/>
</dbReference>
<keyword evidence="12 17" id="KW-0862">Zinc</keyword>
<keyword evidence="14 17" id="KW-0234">DNA repair</keyword>
<dbReference type="PANTHER" id="PTHR14134:SF2">
    <property type="entry name" value="E3 UBIQUITIN-PROTEIN LIGASE RAD18"/>
    <property type="match status" value="1"/>
</dbReference>
<evidence type="ECO:0000259" key="19">
    <source>
        <dbReference type="PROSITE" id="PS50089"/>
    </source>
</evidence>